<keyword evidence="4" id="KW-1185">Reference proteome</keyword>
<feature type="region of interest" description="Disordered" evidence="2">
    <location>
        <begin position="111"/>
        <end position="136"/>
    </location>
</feature>
<organism evidence="3 4">
    <name type="scientific">Coccomyxa viridis</name>
    <dbReference type="NCBI Taxonomy" id="1274662"/>
    <lineage>
        <taxon>Eukaryota</taxon>
        <taxon>Viridiplantae</taxon>
        <taxon>Chlorophyta</taxon>
        <taxon>core chlorophytes</taxon>
        <taxon>Trebouxiophyceae</taxon>
        <taxon>Trebouxiophyceae incertae sedis</taxon>
        <taxon>Coccomyxaceae</taxon>
        <taxon>Coccomyxa</taxon>
    </lineage>
</organism>
<dbReference type="InterPro" id="IPR011990">
    <property type="entry name" value="TPR-like_helical_dom_sf"/>
</dbReference>
<reference evidence="3 4" key="1">
    <citation type="submission" date="2023-10" db="EMBL/GenBank/DDBJ databases">
        <authorList>
            <person name="Maclean D."/>
            <person name="Macfadyen A."/>
        </authorList>
    </citation>
    <scope>NUCLEOTIDE SEQUENCE [LARGE SCALE GENOMIC DNA]</scope>
</reference>
<feature type="repeat" description="TPR" evidence="1">
    <location>
        <begin position="302"/>
        <end position="335"/>
    </location>
</feature>
<dbReference type="Proteomes" id="UP001314263">
    <property type="component" value="Unassembled WGS sequence"/>
</dbReference>
<name>A0AAV1I368_9CHLO</name>
<keyword evidence="1" id="KW-0802">TPR repeat</keyword>
<dbReference type="AlphaFoldDB" id="A0AAV1I368"/>
<dbReference type="Pfam" id="PF13181">
    <property type="entry name" value="TPR_8"/>
    <property type="match status" value="2"/>
</dbReference>
<dbReference type="InterPro" id="IPR019734">
    <property type="entry name" value="TPR_rpt"/>
</dbReference>
<evidence type="ECO:0000256" key="2">
    <source>
        <dbReference type="SAM" id="MobiDB-lite"/>
    </source>
</evidence>
<evidence type="ECO:0000313" key="3">
    <source>
        <dbReference type="EMBL" id="CAK0771890.1"/>
    </source>
</evidence>
<dbReference type="PROSITE" id="PS50005">
    <property type="entry name" value="TPR"/>
    <property type="match status" value="3"/>
</dbReference>
<dbReference type="Gene3D" id="1.25.40.10">
    <property type="entry name" value="Tetratricopeptide repeat domain"/>
    <property type="match status" value="3"/>
</dbReference>
<accession>A0AAV1I368</accession>
<evidence type="ECO:0000313" key="4">
    <source>
        <dbReference type="Proteomes" id="UP001314263"/>
    </source>
</evidence>
<dbReference type="GO" id="GO:0045892">
    <property type="term" value="P:negative regulation of DNA-templated transcription"/>
    <property type="evidence" value="ECO:0007669"/>
    <property type="project" value="InterPro"/>
</dbReference>
<sequence length="922" mass="101204">MQQAARERNFSRLIGQIDVELGKPGTDDGGKAQLHCNRGLCHQRLNLNRKALKDYDEALKLSPEHILSKMRKGMVLQLLKRPEEARACWKEVEKSYQPHQDLQLLLEAQSSLSGGSAPPLNSKAALPASSAPGPIETPAAATPTPIAAAACAHARPQAKPHANGVASSAPAKGVTAGKTAAPQPSALVRAACLDHATGVGIAVSHINEGKLEEAMEILEYIISTTAGPQNTGAHIARGTARAMLRDLEGAVEDFSATIAEMPTYGDAWMRRGQARAAMGKDDDALQDFLQCLKLTPEPPRKAEALTEIGKLQHKKRDYRKAAEQLQKAVDLRPNGLQARTFLGLCQVSMGDIQLGASNYEHVLKQDPENLEACVYLAQARKEEASVQAAEKAFAQARTVDRDQQRLSQLARMHAHMCQGLGQHSRAAAILTEALGSDLSADATVECLHLRGACYHALGKHLDAVKDYESAFSMVSSDLGEDARSRQFLTFYQREMALYARANVDRPVEEYCLDHDLHPIFKELWCKKMPPTARLFQVYRPQAQPEPEQAPPPPGAPDREALRGLIRTADGLGALLQYRQQGFLPNKRQQRMAGLAAIEFAQAVRNLVASAKAGQQVHAPKGASGSTEAHLFGWRDAMDIIVRWRQLSEPNDQVIWVDLLTKEEFTAGFGSHTPIFTGQTKCVRYFMNFERALALQQEVLAEEGRAYDAQNTAIPLAGEHKQAQLREARSAEDMWRAIGGDSWVVVPIQSSARPGHTMEGTRLTLVKLQDQPDGYEFSIKTPVTPARWQDYDEELTSLWQEVLQALQKDDAPSIAESILNFAYFWYNFMPLARGTAAAGYICILGLFMAAGMPGCQVDWEAILSRSPEAFVASVGAWLYPPAAWGQPAARPPQLAPDLELEQLPLVKQLLGTARWRLEALNMP</sequence>
<proteinExistence type="predicted"/>
<dbReference type="EMBL" id="CAUYUE010000005">
    <property type="protein sequence ID" value="CAK0771890.1"/>
    <property type="molecule type" value="Genomic_DNA"/>
</dbReference>
<feature type="region of interest" description="Disordered" evidence="2">
    <location>
        <begin position="158"/>
        <end position="178"/>
    </location>
</feature>
<feature type="repeat" description="TPR" evidence="1">
    <location>
        <begin position="265"/>
        <end position="298"/>
    </location>
</feature>
<protein>
    <submittedName>
        <fullName evidence="3">Uncharacterized protein</fullName>
    </submittedName>
</protein>
<dbReference type="PANTHER" id="PTHR44749:SF1">
    <property type="entry name" value="TETRATRICOPEPTIDE-LIKE HELICAL DOMAIN-CONTAINING PROTEIN"/>
    <property type="match status" value="1"/>
</dbReference>
<dbReference type="Pfam" id="PF00515">
    <property type="entry name" value="TPR_1"/>
    <property type="match status" value="1"/>
</dbReference>
<evidence type="ECO:0000256" key="1">
    <source>
        <dbReference type="PROSITE-ProRule" id="PRU00339"/>
    </source>
</evidence>
<dbReference type="SUPFAM" id="SSF48452">
    <property type="entry name" value="TPR-like"/>
    <property type="match status" value="2"/>
</dbReference>
<dbReference type="SMART" id="SM00028">
    <property type="entry name" value="TPR"/>
    <property type="match status" value="8"/>
</dbReference>
<dbReference type="PANTHER" id="PTHR44749">
    <property type="entry name" value="SUPPRESSOR OF RPS4-RLD 1"/>
    <property type="match status" value="1"/>
</dbReference>
<feature type="repeat" description="TPR" evidence="1">
    <location>
        <begin position="32"/>
        <end position="65"/>
    </location>
</feature>
<gene>
    <name evidence="3" type="ORF">CVIRNUC_003907</name>
</gene>
<dbReference type="InterPro" id="IPR044650">
    <property type="entry name" value="SRFR1-like"/>
</dbReference>
<comment type="caution">
    <text evidence="3">The sequence shown here is derived from an EMBL/GenBank/DDBJ whole genome shotgun (WGS) entry which is preliminary data.</text>
</comment>